<evidence type="ECO:0000313" key="20">
    <source>
        <dbReference type="RefSeq" id="XP_071912669.1"/>
    </source>
</evidence>
<dbReference type="InterPro" id="IPR036388">
    <property type="entry name" value="WH-like_DNA-bd_sf"/>
</dbReference>
<evidence type="ECO:0000313" key="37">
    <source>
        <dbReference type="RefSeq" id="XP_071912687.1"/>
    </source>
</evidence>
<evidence type="ECO:0000313" key="46">
    <source>
        <dbReference type="RefSeq" id="XP_071912697.1"/>
    </source>
</evidence>
<evidence type="ECO:0000313" key="24">
    <source>
        <dbReference type="RefSeq" id="XP_071912674.1"/>
    </source>
</evidence>
<dbReference type="InterPro" id="IPR002182">
    <property type="entry name" value="NB-ARC"/>
</dbReference>
<evidence type="ECO:0000313" key="23">
    <source>
        <dbReference type="RefSeq" id="XP_071912673.1"/>
    </source>
</evidence>
<dbReference type="GO" id="GO:0016020">
    <property type="term" value="C:membrane"/>
    <property type="evidence" value="ECO:0007669"/>
    <property type="project" value="UniProtKB-SubCell"/>
</dbReference>
<dbReference type="Gene3D" id="3.80.10.10">
    <property type="entry name" value="Ribonuclease Inhibitor"/>
    <property type="match status" value="1"/>
</dbReference>
<organism evidence="17 18">
    <name type="scientific">Coffea arabica</name>
    <name type="common">Arabian coffee</name>
    <dbReference type="NCBI Taxonomy" id="13443"/>
    <lineage>
        <taxon>Eukaryota</taxon>
        <taxon>Viridiplantae</taxon>
        <taxon>Streptophyta</taxon>
        <taxon>Embryophyta</taxon>
        <taxon>Tracheophyta</taxon>
        <taxon>Spermatophyta</taxon>
        <taxon>Magnoliopsida</taxon>
        <taxon>eudicotyledons</taxon>
        <taxon>Gunneridae</taxon>
        <taxon>Pentapetalae</taxon>
        <taxon>asterids</taxon>
        <taxon>lamiids</taxon>
        <taxon>Gentianales</taxon>
        <taxon>Rubiaceae</taxon>
        <taxon>Ixoroideae</taxon>
        <taxon>Gardenieae complex</taxon>
        <taxon>Bertiereae - Coffeeae clade</taxon>
        <taxon>Coffeeae</taxon>
        <taxon>Coffea</taxon>
    </lineage>
</organism>
<dbReference type="Pfam" id="PF00931">
    <property type="entry name" value="NB-ARC"/>
    <property type="match status" value="1"/>
</dbReference>
<reference evidence="18" key="2">
    <citation type="submission" date="2025-04" db="UniProtKB">
        <authorList>
            <consortium name="RefSeq"/>
        </authorList>
    </citation>
    <scope>IDENTIFICATION</scope>
    <source>
        <tissue evidence="18 19">Leaves</tissue>
    </source>
</reference>
<dbReference type="Gene3D" id="1.10.8.430">
    <property type="entry name" value="Helical domain of apoptotic protease-activating factors"/>
    <property type="match status" value="1"/>
</dbReference>
<evidence type="ECO:0000313" key="17">
    <source>
        <dbReference type="Proteomes" id="UP001652660"/>
    </source>
</evidence>
<evidence type="ECO:0000256" key="10">
    <source>
        <dbReference type="ARBA" id="ARBA00022821"/>
    </source>
</evidence>
<dbReference type="RefSeq" id="XP_071912687.1">
    <property type="nucleotide sequence ID" value="XM_072056586.1"/>
</dbReference>
<dbReference type="RefSeq" id="XP_027074000.1">
    <property type="nucleotide sequence ID" value="XM_027218199.1"/>
</dbReference>
<dbReference type="InterPro" id="IPR032675">
    <property type="entry name" value="LRR_dom_sf"/>
</dbReference>
<dbReference type="PANTHER" id="PTHR23155:SF1228">
    <property type="entry name" value="NB-ARC DOMAIN CONTAINING PROTEIN, EXPRESSED"/>
    <property type="match status" value="1"/>
</dbReference>
<evidence type="ECO:0000313" key="34">
    <source>
        <dbReference type="RefSeq" id="XP_071912684.1"/>
    </source>
</evidence>
<dbReference type="PANTHER" id="PTHR23155">
    <property type="entry name" value="DISEASE RESISTANCE PROTEIN RP"/>
    <property type="match status" value="1"/>
</dbReference>
<dbReference type="Pfam" id="PF23559">
    <property type="entry name" value="WHD_DRP"/>
    <property type="match status" value="1"/>
</dbReference>
<evidence type="ECO:0000256" key="2">
    <source>
        <dbReference type="ARBA" id="ARBA00004170"/>
    </source>
</evidence>
<evidence type="ECO:0000256" key="1">
    <source>
        <dbReference type="ARBA" id="ARBA00002074"/>
    </source>
</evidence>
<evidence type="ECO:0000256" key="12">
    <source>
        <dbReference type="ARBA" id="ARBA00023054"/>
    </source>
</evidence>
<evidence type="ECO:0000256" key="3">
    <source>
        <dbReference type="ARBA" id="ARBA00004496"/>
    </source>
</evidence>
<dbReference type="GO" id="GO:0043531">
    <property type="term" value="F:ADP binding"/>
    <property type="evidence" value="ECO:0007669"/>
    <property type="project" value="InterPro"/>
</dbReference>
<evidence type="ECO:0000313" key="32">
    <source>
        <dbReference type="RefSeq" id="XP_071912682.1"/>
    </source>
</evidence>
<dbReference type="RefSeq" id="XP_071912679.1">
    <property type="nucleotide sequence ID" value="XM_072056578.1"/>
</dbReference>
<comment type="function">
    <text evidence="1">Confers resistance to late blight (Phytophthora infestans) races carrying the avirulence gene Avr1. Resistance proteins guard the plant against pathogens that contain an appropriate avirulence protein via an indirect interaction with this avirulence protein. That triggers a defense system including the hypersensitive response, which restricts the pathogen growth.</text>
</comment>
<comment type="subcellular location">
    <subcellularLocation>
        <location evidence="3">Cytoplasm</location>
    </subcellularLocation>
    <subcellularLocation>
        <location evidence="2">Membrane</location>
        <topology evidence="2">Peripheral membrane protein</topology>
    </subcellularLocation>
</comment>
<keyword evidence="9" id="KW-0547">Nucleotide-binding</keyword>
<evidence type="ECO:0000313" key="18">
    <source>
        <dbReference type="RefSeq" id="XP_027074000.1"/>
    </source>
</evidence>
<dbReference type="InterPro" id="IPR058922">
    <property type="entry name" value="WHD_DRP"/>
</dbReference>
<dbReference type="SUPFAM" id="SSF52540">
    <property type="entry name" value="P-loop containing nucleoside triphosphate hydrolases"/>
    <property type="match status" value="1"/>
</dbReference>
<dbReference type="RefSeq" id="XP_071912671.1">
    <property type="nucleotide sequence ID" value="XM_072056570.1"/>
</dbReference>
<dbReference type="RefSeq" id="XP_071912697.1">
    <property type="nucleotide sequence ID" value="XM_072056596.1"/>
</dbReference>
<evidence type="ECO:0000313" key="38">
    <source>
        <dbReference type="RefSeq" id="XP_071912688.1"/>
    </source>
</evidence>
<evidence type="ECO:0000313" key="19">
    <source>
        <dbReference type="RefSeq" id="XP_071912668.1"/>
    </source>
</evidence>
<evidence type="ECO:0000259" key="16">
    <source>
        <dbReference type="Pfam" id="PF23598"/>
    </source>
</evidence>
<evidence type="ECO:0000256" key="8">
    <source>
        <dbReference type="ARBA" id="ARBA00022737"/>
    </source>
</evidence>
<keyword evidence="5" id="KW-0963">Cytoplasm</keyword>
<dbReference type="OrthoDB" id="6125577at2759"/>
<dbReference type="Gene3D" id="3.40.50.300">
    <property type="entry name" value="P-loop containing nucleotide triphosphate hydrolases"/>
    <property type="match status" value="1"/>
</dbReference>
<dbReference type="RefSeq" id="XP_071912668.1">
    <property type="nucleotide sequence ID" value="XM_072056567.1"/>
</dbReference>
<dbReference type="GO" id="GO:0051607">
    <property type="term" value="P:defense response to virus"/>
    <property type="evidence" value="ECO:0007669"/>
    <property type="project" value="UniProtKB-ARBA"/>
</dbReference>
<dbReference type="RefSeq" id="XP_071912677.1">
    <property type="nucleotide sequence ID" value="XM_072056576.1"/>
</dbReference>
<keyword evidence="8" id="KW-0677">Repeat</keyword>
<dbReference type="RefSeq" id="XP_071912683.1">
    <property type="nucleotide sequence ID" value="XM_072056582.1"/>
</dbReference>
<dbReference type="InterPro" id="IPR055414">
    <property type="entry name" value="LRR_R13L4/SHOC2-like"/>
</dbReference>
<dbReference type="InterPro" id="IPR038005">
    <property type="entry name" value="RX-like_CC"/>
</dbReference>
<evidence type="ECO:0000313" key="30">
    <source>
        <dbReference type="RefSeq" id="XP_071912680.1"/>
    </source>
</evidence>
<comment type="similarity">
    <text evidence="4">Belongs to the disease resistance NB-LRR family.</text>
</comment>
<dbReference type="RefSeq" id="XP_071912678.1">
    <property type="nucleotide sequence ID" value="XM_072056577.1"/>
</dbReference>
<dbReference type="InterPro" id="IPR042197">
    <property type="entry name" value="Apaf_helical"/>
</dbReference>
<protein>
    <submittedName>
        <fullName evidence="18 19">Late blight resistance protein homolog R1A-3</fullName>
    </submittedName>
</protein>
<evidence type="ECO:0000313" key="31">
    <source>
        <dbReference type="RefSeq" id="XP_071912681.1"/>
    </source>
</evidence>
<evidence type="ECO:0000313" key="36">
    <source>
        <dbReference type="RefSeq" id="XP_071912686.1"/>
    </source>
</evidence>
<dbReference type="FunFam" id="1.10.10.10:FF:000322">
    <property type="entry name" value="Probable disease resistance protein At1g63360"/>
    <property type="match status" value="1"/>
</dbReference>
<keyword evidence="11" id="KW-0067">ATP-binding</keyword>
<evidence type="ECO:0000313" key="43">
    <source>
        <dbReference type="RefSeq" id="XP_071912694.1"/>
    </source>
</evidence>
<evidence type="ECO:0000313" key="35">
    <source>
        <dbReference type="RefSeq" id="XP_071912685.1"/>
    </source>
</evidence>
<dbReference type="RefSeq" id="XP_071912680.1">
    <property type="nucleotide sequence ID" value="XM_072056579.1"/>
</dbReference>
<keyword evidence="7" id="KW-0381">Hypersensitive response</keyword>
<evidence type="ECO:0000313" key="41">
    <source>
        <dbReference type="RefSeq" id="XP_071912692.1"/>
    </source>
</evidence>
<dbReference type="GO" id="GO:0005524">
    <property type="term" value="F:ATP binding"/>
    <property type="evidence" value="ECO:0007669"/>
    <property type="project" value="UniProtKB-KW"/>
</dbReference>
<evidence type="ECO:0000313" key="33">
    <source>
        <dbReference type="RefSeq" id="XP_071912683.1"/>
    </source>
</evidence>
<dbReference type="Pfam" id="PF23598">
    <property type="entry name" value="LRR_14"/>
    <property type="match status" value="1"/>
</dbReference>
<evidence type="ECO:0000313" key="22">
    <source>
        <dbReference type="RefSeq" id="XP_071912672.1"/>
    </source>
</evidence>
<evidence type="ECO:0000313" key="42">
    <source>
        <dbReference type="RefSeq" id="XP_071912693.1"/>
    </source>
</evidence>
<dbReference type="RefSeq" id="XP_071912695.1">
    <property type="nucleotide sequence ID" value="XM_072056594.1"/>
</dbReference>
<evidence type="ECO:0000313" key="21">
    <source>
        <dbReference type="RefSeq" id="XP_071912671.1"/>
    </source>
</evidence>
<dbReference type="RefSeq" id="XP_071912686.1">
    <property type="nucleotide sequence ID" value="XM_072056585.1"/>
</dbReference>
<keyword evidence="10" id="KW-0611">Plant defense</keyword>
<dbReference type="GO" id="GO:0005737">
    <property type="term" value="C:cytoplasm"/>
    <property type="evidence" value="ECO:0007669"/>
    <property type="project" value="UniProtKB-SubCell"/>
</dbReference>
<dbReference type="Pfam" id="PF12061">
    <property type="entry name" value="NB-LRR"/>
    <property type="match status" value="1"/>
</dbReference>
<evidence type="ECO:0000313" key="45">
    <source>
        <dbReference type="RefSeq" id="XP_071912696.1"/>
    </source>
</evidence>
<evidence type="ECO:0000259" key="13">
    <source>
        <dbReference type="Pfam" id="PF00931"/>
    </source>
</evidence>
<dbReference type="RefSeq" id="XP_071912699.1">
    <property type="nucleotide sequence ID" value="XM_072056598.1"/>
</dbReference>
<gene>
    <name evidence="18 19 20 21 22 23 24 25 26 27 28 29 30 31 32 33 34 35 36 37 38 39 40 41 42 43 44 45 46 47 48" type="primary">LOC113698391</name>
</gene>
<evidence type="ECO:0000259" key="14">
    <source>
        <dbReference type="Pfam" id="PF12061"/>
    </source>
</evidence>
<dbReference type="Proteomes" id="UP001652660">
    <property type="component" value="Chromosome 7c"/>
</dbReference>
<dbReference type="GO" id="GO:0009626">
    <property type="term" value="P:plant-type hypersensitive response"/>
    <property type="evidence" value="ECO:0007669"/>
    <property type="project" value="UniProtKB-KW"/>
</dbReference>
<reference evidence="17" key="1">
    <citation type="journal article" date="2025" name="Foods">
        <title>Unveiling the Microbial Signatures of Arabica Coffee Cherries: Insights into Ripeness Specific Diversity, Functional Traits, and Implications for Quality and Safety.</title>
        <authorList>
            <consortium name="RefSeq"/>
            <person name="Tenea G.N."/>
            <person name="Cifuentes V."/>
            <person name="Reyes P."/>
            <person name="Cevallos-Vallejos M."/>
        </authorList>
    </citation>
    <scope>NUCLEOTIDE SEQUENCE [LARGE SCALE GENOMIC DNA]</scope>
</reference>
<evidence type="ECO:0000313" key="47">
    <source>
        <dbReference type="RefSeq" id="XP_071912698.1"/>
    </source>
</evidence>
<dbReference type="GeneID" id="113698391"/>
<keyword evidence="12" id="KW-0175">Coiled coil</keyword>
<evidence type="ECO:0000313" key="29">
    <source>
        <dbReference type="RefSeq" id="XP_071912679.1"/>
    </source>
</evidence>
<evidence type="ECO:0000256" key="11">
    <source>
        <dbReference type="ARBA" id="ARBA00022840"/>
    </source>
</evidence>
<keyword evidence="17" id="KW-1185">Reference proteome</keyword>
<dbReference type="AlphaFoldDB" id="A0A6P6T719"/>
<dbReference type="SUPFAM" id="SSF52058">
    <property type="entry name" value="L domain-like"/>
    <property type="match status" value="1"/>
</dbReference>
<accession>A0A6P6T719</accession>
<dbReference type="InterPro" id="IPR021929">
    <property type="entry name" value="R1A-like_N"/>
</dbReference>
<evidence type="ECO:0000313" key="27">
    <source>
        <dbReference type="RefSeq" id="XP_071912677.1"/>
    </source>
</evidence>
<dbReference type="FunFam" id="3.40.50.300:FF:001091">
    <property type="entry name" value="Probable disease resistance protein At1g61300"/>
    <property type="match status" value="1"/>
</dbReference>
<evidence type="ECO:0000313" key="40">
    <source>
        <dbReference type="RefSeq" id="XP_071912690.1"/>
    </source>
</evidence>
<dbReference type="RefSeq" id="XP_071912669.1">
    <property type="nucleotide sequence ID" value="XM_072056568.1"/>
</dbReference>
<name>A0A6P6T719_COFAR</name>
<dbReference type="Gene3D" id="1.20.5.4130">
    <property type="match status" value="1"/>
</dbReference>
<feature type="domain" description="Disease resistance R13L4/SHOC-2-like LRR" evidence="16">
    <location>
        <begin position="962"/>
        <end position="1221"/>
    </location>
</feature>
<dbReference type="RefSeq" id="XP_071912693.1">
    <property type="nucleotide sequence ID" value="XM_072056592.1"/>
</dbReference>
<evidence type="ECO:0000313" key="28">
    <source>
        <dbReference type="RefSeq" id="XP_071912678.1"/>
    </source>
</evidence>
<dbReference type="PRINTS" id="PR00364">
    <property type="entry name" value="DISEASERSIST"/>
</dbReference>
<dbReference type="RefSeq" id="XP_071912694.1">
    <property type="nucleotide sequence ID" value="XM_072056593.1"/>
</dbReference>
<feature type="domain" description="Disease resistance protein winged helix" evidence="15">
    <location>
        <begin position="815"/>
        <end position="884"/>
    </location>
</feature>
<sequence length="1279" mass="145935">MMNISSGSSTSCFDFALDHLDWIDKTLDSELDHYIWKLKMGIRILKPFDLYIRKCRRWRSNQFTCLEYDKEENGDPKSDNLRLSSISFRIQDLVRGITHGLDSAFFRYIQSSASDHSDIRPELARFEENMRLLFDSDIKEFNIISLLLYYSLGDLQPVMDFIDLISENLRHLYGTCYEFDKDLKIVMRTLQEKLMHLKSFIRFATLQGVEGVQLKDLLVHVEVVAVNTASLICRLWFQRDDEQVCNEINTEISQAIQQMIVPVDPQVQETYLHVLTASKLSRSSCTFVMKENKHLVAKFIDYLLHSLMELLVYYTSFLVLVKDQMLKLHDGVKFLVTLLSKQQEKFDELNDKMKDLIGVVVSDAGILIFSLSVNEMKEGVCKETDLALSHLLEVLKLIIAEVGHIYPLPSSSLSFPKTNELGSLDFLLDTLKELAGSTADSIAFPNNQIRTILEDLVFLRAFLGNIVEQRSQNGKLQTLWSHVMKVAYSVELEIDSALLGDKHEHCVDAFARDIQLMKIEAEEIYDSIRYDAETLRVTKTTIHMPSQIVAPIFNEALVGLNDEVESIIDRLVRGSSQLGIVAIVGMPGLGKTTLASKVYGDPSINFHFHIRAWCTVSQVYSKHNLLLQILCAIDSGSYDQCHTMNEDDFAAKLYQQLKGKRYVIVLDDVWDIDGWNLLKHSLPDDCNGSRVLLTSRFHNLSLEIRPDSKPLHLRPLTDKESLELLQKKLFAKEDCPATLSEVVLHVAKCCKGLPLAVVLVAGILATTQQDCWEEVARRLSSTIFVENEHCMKTLEYSYNYLPDYLKPCLLYLGAFQEDQNIPVRKLLQLWISEGFVRRIEGKSLEDVADNYLMDLIGRSLVMPTQRRSLGGIKVCRIHDLVHEFCVEKAKEENFLGIVNVDDLHTFPGPCNPHRLSIYPSTSKGPIKSRLIFPNLRSLLFVDCKYGQQLDLDGSSLKFLLSKLLRVLDLGEMLCRYFPREVLFLVHLRYLRINWNFGQIPSAIANLSRLETLAVGGSLVRTIFLLPNAIWNMKTLKHLVVFPHYRVGGLEFPMDNVEGSPDLEHLETLCLVIDPSSQGQSLQKILSKLPSIRRLTCANGNDNWHSEASAGNHNGILVLDYLSHLESLEMVGFAGYEFVFPLNLRKLTISYNRQPWSKISAIGKLPNLEVLKLCPFSFVGEEWEMEEGEFQNLRCLELLGLDIRWWTASCDNFCCLEKLVLLNCFRLEEVPSCLGETFTLDMIEVTSCHESAVNSMKKIQQEQMDMGNKDLKIVIAELQK</sequence>
<dbReference type="RefSeq" id="XP_071912685.1">
    <property type="nucleotide sequence ID" value="XM_072056584.1"/>
</dbReference>
<dbReference type="RefSeq" id="XP_071912696.1">
    <property type="nucleotide sequence ID" value="XM_072056595.1"/>
</dbReference>
<evidence type="ECO:0000259" key="15">
    <source>
        <dbReference type="Pfam" id="PF23559"/>
    </source>
</evidence>
<feature type="domain" description="Late blight resistance protein R1A-like N-terminal" evidence="14">
    <location>
        <begin position="157"/>
        <end position="397"/>
    </location>
</feature>
<dbReference type="RefSeq" id="XP_071912690.1">
    <property type="nucleotide sequence ID" value="XM_072056589.1"/>
</dbReference>
<dbReference type="RefSeq" id="XP_071912676.1">
    <property type="nucleotide sequence ID" value="XM_072056575.1"/>
</dbReference>
<proteinExistence type="inferred from homology"/>
<evidence type="ECO:0000313" key="39">
    <source>
        <dbReference type="RefSeq" id="XP_071912689.1"/>
    </source>
</evidence>
<dbReference type="RefSeq" id="XP_071912689.1">
    <property type="nucleotide sequence ID" value="XM_072056588.1"/>
</dbReference>
<dbReference type="RefSeq" id="XP_071912672.1">
    <property type="nucleotide sequence ID" value="XM_072056571.1"/>
</dbReference>
<evidence type="ECO:0000313" key="44">
    <source>
        <dbReference type="RefSeq" id="XP_071912695.1"/>
    </source>
</evidence>
<dbReference type="InterPro" id="IPR044974">
    <property type="entry name" value="Disease_R_plants"/>
</dbReference>
<dbReference type="RefSeq" id="XP_071912674.1">
    <property type="nucleotide sequence ID" value="XM_072056573.1"/>
</dbReference>
<evidence type="ECO:0000313" key="25">
    <source>
        <dbReference type="RefSeq" id="XP_071912675.1"/>
    </source>
</evidence>
<evidence type="ECO:0000256" key="6">
    <source>
        <dbReference type="ARBA" id="ARBA00022614"/>
    </source>
</evidence>
<evidence type="ECO:0000313" key="26">
    <source>
        <dbReference type="RefSeq" id="XP_071912676.1"/>
    </source>
</evidence>
<dbReference type="RefSeq" id="XP_071912681.1">
    <property type="nucleotide sequence ID" value="XM_072056580.1"/>
</dbReference>
<dbReference type="RefSeq" id="XP_071912682.1">
    <property type="nucleotide sequence ID" value="XM_072056581.1"/>
</dbReference>
<dbReference type="RefSeq" id="XP_071912688.1">
    <property type="nucleotide sequence ID" value="XM_072056587.1"/>
</dbReference>
<dbReference type="InterPro" id="IPR027417">
    <property type="entry name" value="P-loop_NTPase"/>
</dbReference>
<dbReference type="RefSeq" id="XP_071912698.1">
    <property type="nucleotide sequence ID" value="XM_072056597.1"/>
</dbReference>
<dbReference type="CDD" id="cd14798">
    <property type="entry name" value="RX-CC_like"/>
    <property type="match status" value="1"/>
</dbReference>
<keyword evidence="6" id="KW-0433">Leucine-rich repeat</keyword>
<feature type="domain" description="NB-ARC" evidence="13">
    <location>
        <begin position="562"/>
        <end position="734"/>
    </location>
</feature>
<dbReference type="Gene3D" id="1.10.10.10">
    <property type="entry name" value="Winged helix-like DNA-binding domain superfamily/Winged helix DNA-binding domain"/>
    <property type="match status" value="1"/>
</dbReference>
<dbReference type="RefSeq" id="XP_071912692.1">
    <property type="nucleotide sequence ID" value="XM_072056591.1"/>
</dbReference>
<dbReference type="RefSeq" id="XP_071912684.1">
    <property type="nucleotide sequence ID" value="XM_072056583.1"/>
</dbReference>
<dbReference type="RefSeq" id="XP_071912675.1">
    <property type="nucleotide sequence ID" value="XM_072056574.1"/>
</dbReference>
<evidence type="ECO:0000256" key="4">
    <source>
        <dbReference type="ARBA" id="ARBA00008894"/>
    </source>
</evidence>
<evidence type="ECO:0000313" key="48">
    <source>
        <dbReference type="RefSeq" id="XP_071912699.1"/>
    </source>
</evidence>
<dbReference type="RefSeq" id="XP_071912673.1">
    <property type="nucleotide sequence ID" value="XM_072056572.1"/>
</dbReference>
<evidence type="ECO:0000256" key="5">
    <source>
        <dbReference type="ARBA" id="ARBA00022490"/>
    </source>
</evidence>
<evidence type="ECO:0000256" key="9">
    <source>
        <dbReference type="ARBA" id="ARBA00022741"/>
    </source>
</evidence>
<evidence type="ECO:0000256" key="7">
    <source>
        <dbReference type="ARBA" id="ARBA00022667"/>
    </source>
</evidence>